<accession>A0A8S9JGC1</accession>
<dbReference type="InterPro" id="IPR008700">
    <property type="entry name" value="TypeIII_avirulence_cleave"/>
</dbReference>
<dbReference type="EMBL" id="QGKW02001660">
    <property type="protein sequence ID" value="KAF2580407.1"/>
    <property type="molecule type" value="Genomic_DNA"/>
</dbReference>
<reference evidence="2" key="1">
    <citation type="submission" date="2019-12" db="EMBL/GenBank/DDBJ databases">
        <title>Genome sequencing and annotation of Brassica cretica.</title>
        <authorList>
            <person name="Studholme D.J."/>
            <person name="Sarris P.F."/>
        </authorList>
    </citation>
    <scope>NUCLEOTIDE SEQUENCE</scope>
    <source>
        <strain evidence="2">PFS-001/15</strain>
        <tissue evidence="2">Leaf</tissue>
    </source>
</reference>
<evidence type="ECO:0000259" key="1">
    <source>
        <dbReference type="Pfam" id="PF05627"/>
    </source>
</evidence>
<feature type="domain" description="RIN4 pathogenic type III effector avirulence factor Avr cleavage site" evidence="1">
    <location>
        <begin position="18"/>
        <end position="45"/>
    </location>
</feature>
<dbReference type="AlphaFoldDB" id="A0A8S9JGC1"/>
<gene>
    <name evidence="2" type="ORF">F2Q68_00006129</name>
</gene>
<protein>
    <recommendedName>
        <fullName evidence="1">RIN4 pathogenic type III effector avirulence factor Avr cleavage site domain-containing protein</fullName>
    </recommendedName>
</protein>
<evidence type="ECO:0000313" key="3">
    <source>
        <dbReference type="Proteomes" id="UP000712281"/>
    </source>
</evidence>
<comment type="caution">
    <text evidence="2">The sequence shown here is derived from an EMBL/GenBank/DDBJ whole genome shotgun (WGS) entry which is preliminary data.</text>
</comment>
<name>A0A8S9JGC1_BRACR</name>
<proteinExistence type="predicted"/>
<organism evidence="2 3">
    <name type="scientific">Brassica cretica</name>
    <name type="common">Mustard</name>
    <dbReference type="NCBI Taxonomy" id="69181"/>
    <lineage>
        <taxon>Eukaryota</taxon>
        <taxon>Viridiplantae</taxon>
        <taxon>Streptophyta</taxon>
        <taxon>Embryophyta</taxon>
        <taxon>Tracheophyta</taxon>
        <taxon>Spermatophyta</taxon>
        <taxon>Magnoliopsida</taxon>
        <taxon>eudicotyledons</taxon>
        <taxon>Gunneridae</taxon>
        <taxon>Pentapetalae</taxon>
        <taxon>rosids</taxon>
        <taxon>malvids</taxon>
        <taxon>Brassicales</taxon>
        <taxon>Brassicaceae</taxon>
        <taxon>Brassiceae</taxon>
        <taxon>Brassica</taxon>
    </lineage>
</organism>
<dbReference type="Proteomes" id="UP000712281">
    <property type="component" value="Unassembled WGS sequence"/>
</dbReference>
<dbReference type="Pfam" id="PF05627">
    <property type="entry name" value="AvrRpt-cleavage"/>
    <property type="match status" value="1"/>
</dbReference>
<sequence>MASNSEARPHQIVKQDLKFGEWYESDPATVEGFTVIFSKAGEDKKRVGALAKQLHSGTGNTAVLNQRPRYGSVFTFSWRRGKG</sequence>
<evidence type="ECO:0000313" key="2">
    <source>
        <dbReference type="EMBL" id="KAF2580407.1"/>
    </source>
</evidence>